<feature type="transmembrane region" description="Helical" evidence="1">
    <location>
        <begin position="65"/>
        <end position="86"/>
    </location>
</feature>
<evidence type="ECO:0000313" key="3">
    <source>
        <dbReference type="Proteomes" id="UP000052022"/>
    </source>
</evidence>
<protein>
    <recommendedName>
        <fullName evidence="4">Cobalamin biosynthesis protein CobQ</fullName>
    </recommendedName>
</protein>
<accession>A0A0P1G5F2</accession>
<feature type="transmembrane region" description="Helical" evidence="1">
    <location>
        <begin position="142"/>
        <end position="161"/>
    </location>
</feature>
<feature type="transmembrane region" description="Helical" evidence="1">
    <location>
        <begin position="23"/>
        <end position="45"/>
    </location>
</feature>
<reference evidence="2 3" key="1">
    <citation type="submission" date="2015-09" db="EMBL/GenBank/DDBJ databases">
        <authorList>
            <consortium name="Swine Surveillance"/>
        </authorList>
    </citation>
    <scope>NUCLEOTIDE SEQUENCE [LARGE SCALE GENOMIC DNA]</scope>
    <source>
        <strain evidence="2 3">CECT 7557</strain>
    </source>
</reference>
<keyword evidence="1" id="KW-0812">Transmembrane</keyword>
<sequence>MNTPAHLLTSAALFGRKGGKKTLFAATLGGLLPDLSLYLLVVWAFNVQGLTPDVVFGEKYFSPEWQQIFAIDNSIPLWGLLLALALWRRVDWAVALCAAALLHIGLDFTMHAGDGRPNFWPVSDWIFDSPISYWDSGHHAHMVAPVTLVASFAAFVVLWRLCRWPGRGLFACLMAAELWTAWQMFTYF</sequence>
<gene>
    <name evidence="2" type="ORF">TRM7557_01110</name>
</gene>
<dbReference type="RefSeq" id="WP_058289224.1">
    <property type="nucleotide sequence ID" value="NZ_CYSD01000015.1"/>
</dbReference>
<feature type="transmembrane region" description="Helical" evidence="1">
    <location>
        <begin position="168"/>
        <end position="185"/>
    </location>
</feature>
<evidence type="ECO:0000313" key="2">
    <source>
        <dbReference type="EMBL" id="CUH76882.1"/>
    </source>
</evidence>
<dbReference type="OrthoDB" id="7631418at2"/>
<keyword evidence="1" id="KW-1133">Transmembrane helix</keyword>
<proteinExistence type="predicted"/>
<evidence type="ECO:0000256" key="1">
    <source>
        <dbReference type="SAM" id="Phobius"/>
    </source>
</evidence>
<dbReference type="AlphaFoldDB" id="A0A0P1G5F2"/>
<keyword evidence="3" id="KW-1185">Reference proteome</keyword>
<feature type="transmembrane region" description="Helical" evidence="1">
    <location>
        <begin position="93"/>
        <end position="113"/>
    </location>
</feature>
<dbReference type="EMBL" id="CYSD01000015">
    <property type="protein sequence ID" value="CUH76882.1"/>
    <property type="molecule type" value="Genomic_DNA"/>
</dbReference>
<keyword evidence="1" id="KW-0472">Membrane</keyword>
<organism evidence="2 3">
    <name type="scientific">Tritonibacter multivorans</name>
    <dbReference type="NCBI Taxonomy" id="928856"/>
    <lineage>
        <taxon>Bacteria</taxon>
        <taxon>Pseudomonadati</taxon>
        <taxon>Pseudomonadota</taxon>
        <taxon>Alphaproteobacteria</taxon>
        <taxon>Rhodobacterales</taxon>
        <taxon>Paracoccaceae</taxon>
        <taxon>Tritonibacter</taxon>
    </lineage>
</organism>
<dbReference type="Proteomes" id="UP000052022">
    <property type="component" value="Unassembled WGS sequence"/>
</dbReference>
<evidence type="ECO:0008006" key="4">
    <source>
        <dbReference type="Google" id="ProtNLM"/>
    </source>
</evidence>
<name>A0A0P1G5F2_9RHOB</name>